<dbReference type="STRING" id="225937.HP15_2993"/>
<sequence>MRQKTASVYTSKTNRYPMRHELDKVLPYPFRYVTSILPFYLTGFFMTGYRLTKLSLAIGLSIATSSALASPQSFMSARSFAMGGTGVAVATPSSAPMDNPAMMASDHHSWNDDFGLMLPSVNARAADEEETVDQVDDIQDVITDLESLVSGFDPNTDDPQSIQDGAADLSDRLTEFDRDTMRVNAGLGLGLAVPGQSLAVGVFTNANLTATVRGDVSDQDITALNAIATAATAQDVQNAVDQISTNGTLNLTSQGKILASAVGEVGISFARAFELQDGNSFQLGLSPKYVELRTFQYTEAVSGFEDDEFDDDQYQTEKSGFNLDVGAAYSFGDSNQWNTGIVVKNLIPMELDSAASRPLLGEEVRTLKLDPMVTAGIAHKSEYHVITAEVDLTKKEAFGFEDDTQWAALGAEFDAFRYAQLRVGVRHNLASNDDNDGIEEKTQFTAGLGLNIVGVRLDIGALYSDADAGAALELGTAF</sequence>
<evidence type="ECO:0000313" key="1">
    <source>
        <dbReference type="EMBL" id="ADP98757.1"/>
    </source>
</evidence>
<dbReference type="EMBL" id="CP001978">
    <property type="protein sequence ID" value="ADP98757.1"/>
    <property type="molecule type" value="Genomic_DNA"/>
</dbReference>
<name>E4PNC4_MARAH</name>
<dbReference type="PATRIC" id="fig|225937.3.peg.3019"/>
<dbReference type="InterPro" id="IPR032811">
    <property type="entry name" value="Put_conjugal_transfer"/>
</dbReference>
<evidence type="ECO:0000313" key="2">
    <source>
        <dbReference type="Proteomes" id="UP000007077"/>
    </source>
</evidence>
<proteinExistence type="predicted"/>
<organism evidence="1 2">
    <name type="scientific">Marinobacter adhaerens (strain DSM 23420 / HP15)</name>
    <dbReference type="NCBI Taxonomy" id="225937"/>
    <lineage>
        <taxon>Bacteria</taxon>
        <taxon>Pseudomonadati</taxon>
        <taxon>Pseudomonadota</taxon>
        <taxon>Gammaproteobacteria</taxon>
        <taxon>Pseudomonadales</taxon>
        <taxon>Marinobacteraceae</taxon>
        <taxon>Marinobacter</taxon>
    </lineage>
</organism>
<dbReference type="HOGENOM" id="CLU_037007_1_0_6"/>
<dbReference type="Pfam" id="PF13729">
    <property type="entry name" value="TraF_2"/>
    <property type="match status" value="1"/>
</dbReference>
<dbReference type="Gene3D" id="2.40.160.60">
    <property type="entry name" value="Outer membrane protein transport protein (OMPP1/FadL/TodX)"/>
    <property type="match status" value="1"/>
</dbReference>
<dbReference type="AlphaFoldDB" id="E4PNC4"/>
<accession>E4PNC4</accession>
<protein>
    <submittedName>
        <fullName evidence="1">Conjugative transfer protein</fullName>
    </submittedName>
</protein>
<dbReference type="KEGG" id="mad:HP15_2993"/>
<dbReference type="Proteomes" id="UP000007077">
    <property type="component" value="Chromosome"/>
</dbReference>
<reference evidence="1 2" key="1">
    <citation type="journal article" date="2010" name="Stand. Genomic Sci.">
        <title>Complete genome sequence of Marinobacter adhaerens type strain (HP15), a diatom-interacting marine microorganism.</title>
        <authorList>
            <person name="Gardes A."/>
            <person name="Kaeppel E."/>
            <person name="Shehzad A."/>
            <person name="Seebah S."/>
            <person name="Teeling H."/>
            <person name="Yarza P."/>
            <person name="Glockner F.O."/>
            <person name="Grossart H.P."/>
            <person name="Ullrich M.S."/>
        </authorList>
    </citation>
    <scope>NUCLEOTIDE SEQUENCE [LARGE SCALE GENOMIC DNA]</scope>
    <source>
        <strain evidence="2">DSM 23420 / HP15</strain>
    </source>
</reference>
<reference evidence="2" key="2">
    <citation type="submission" date="2010-02" db="EMBL/GenBank/DDBJ databases">
        <title>Complete genome sequence of Marinobacter adhaerens type strain (HP15).</title>
        <authorList>
            <person name="Gaerdes A.A.M."/>
            <person name="Kaeppel E."/>
            <person name="Shezad A."/>
            <person name="Seebah S."/>
            <person name="Teeling H."/>
            <person name="Yarza P."/>
            <person name="Gloeckner F.O."/>
            <person name="Ullrich M.S."/>
        </authorList>
    </citation>
    <scope>NUCLEOTIDE SEQUENCE [LARGE SCALE GENOMIC DNA]</scope>
    <source>
        <strain evidence="2">DSM 23420 / HP15</strain>
    </source>
</reference>
<gene>
    <name evidence="1" type="ordered locus">HP15_2993</name>
</gene>
<dbReference type="eggNOG" id="COG2067">
    <property type="taxonomic scope" value="Bacteria"/>
</dbReference>